<keyword evidence="3" id="KW-1003">Cell membrane</keyword>
<name>A0A839E5R9_9PSEU</name>
<feature type="transmembrane region" description="Helical" evidence="8">
    <location>
        <begin position="321"/>
        <end position="345"/>
    </location>
</feature>
<evidence type="ECO:0000256" key="7">
    <source>
        <dbReference type="SAM" id="MobiDB-lite"/>
    </source>
</evidence>
<evidence type="ECO:0000256" key="8">
    <source>
        <dbReference type="SAM" id="Phobius"/>
    </source>
</evidence>
<organism evidence="10 11">
    <name type="scientific">Halosaccharopolyspora lacisalsi</name>
    <dbReference type="NCBI Taxonomy" id="1000566"/>
    <lineage>
        <taxon>Bacteria</taxon>
        <taxon>Bacillati</taxon>
        <taxon>Actinomycetota</taxon>
        <taxon>Actinomycetes</taxon>
        <taxon>Pseudonocardiales</taxon>
        <taxon>Pseudonocardiaceae</taxon>
        <taxon>Halosaccharopolyspora</taxon>
    </lineage>
</organism>
<comment type="similarity">
    <text evidence="2">Belongs to the ABC-4 integral membrane protein family. LolC/E subfamily.</text>
</comment>
<evidence type="ECO:0000256" key="4">
    <source>
        <dbReference type="ARBA" id="ARBA00022692"/>
    </source>
</evidence>
<reference evidence="10 11" key="1">
    <citation type="submission" date="2020-07" db="EMBL/GenBank/DDBJ databases">
        <title>Sequencing the genomes of 1000 actinobacteria strains.</title>
        <authorList>
            <person name="Klenk H.-P."/>
        </authorList>
    </citation>
    <scope>NUCLEOTIDE SEQUENCE [LARGE SCALE GENOMIC DNA]</scope>
    <source>
        <strain evidence="10 11">DSM 45975</strain>
    </source>
</reference>
<proteinExistence type="inferred from homology"/>
<keyword evidence="11" id="KW-1185">Reference proteome</keyword>
<evidence type="ECO:0000256" key="5">
    <source>
        <dbReference type="ARBA" id="ARBA00022989"/>
    </source>
</evidence>
<feature type="transmembrane region" description="Helical" evidence="8">
    <location>
        <begin position="365"/>
        <end position="390"/>
    </location>
</feature>
<dbReference type="PANTHER" id="PTHR30489">
    <property type="entry name" value="LIPOPROTEIN-RELEASING SYSTEM TRANSMEMBRANE PROTEIN LOLE"/>
    <property type="match status" value="1"/>
</dbReference>
<feature type="compositionally biased region" description="Polar residues" evidence="7">
    <location>
        <begin position="109"/>
        <end position="122"/>
    </location>
</feature>
<feature type="transmembrane region" description="Helical" evidence="8">
    <location>
        <begin position="268"/>
        <end position="286"/>
    </location>
</feature>
<evidence type="ECO:0000256" key="1">
    <source>
        <dbReference type="ARBA" id="ARBA00004651"/>
    </source>
</evidence>
<keyword evidence="4 8" id="KW-0812">Transmembrane</keyword>
<keyword evidence="5 8" id="KW-1133">Transmembrane helix</keyword>
<accession>A0A839E5R9</accession>
<dbReference type="GO" id="GO:0044874">
    <property type="term" value="P:lipoprotein localization to outer membrane"/>
    <property type="evidence" value="ECO:0007669"/>
    <property type="project" value="TreeGrafter"/>
</dbReference>
<dbReference type="Pfam" id="PF02687">
    <property type="entry name" value="FtsX"/>
    <property type="match status" value="1"/>
</dbReference>
<dbReference type="RefSeq" id="WP_182545884.1">
    <property type="nucleotide sequence ID" value="NZ_JACGWZ010000006.1"/>
</dbReference>
<evidence type="ECO:0000256" key="6">
    <source>
        <dbReference type="ARBA" id="ARBA00023136"/>
    </source>
</evidence>
<feature type="region of interest" description="Disordered" evidence="7">
    <location>
        <begin position="108"/>
        <end position="133"/>
    </location>
</feature>
<dbReference type="EMBL" id="JACGWZ010000006">
    <property type="protein sequence ID" value="MBA8826671.1"/>
    <property type="molecule type" value="Genomic_DNA"/>
</dbReference>
<evidence type="ECO:0000256" key="3">
    <source>
        <dbReference type="ARBA" id="ARBA00022475"/>
    </source>
</evidence>
<comment type="subcellular location">
    <subcellularLocation>
        <location evidence="1">Cell membrane</location>
        <topology evidence="1">Multi-pass membrane protein</topology>
    </subcellularLocation>
</comment>
<evidence type="ECO:0000256" key="2">
    <source>
        <dbReference type="ARBA" id="ARBA00005236"/>
    </source>
</evidence>
<protein>
    <submittedName>
        <fullName evidence="10">Putative ABC transport system permease protein</fullName>
    </submittedName>
</protein>
<gene>
    <name evidence="10" type="ORF">FHX42_004050</name>
</gene>
<dbReference type="GO" id="GO:0098797">
    <property type="term" value="C:plasma membrane protein complex"/>
    <property type="evidence" value="ECO:0007669"/>
    <property type="project" value="TreeGrafter"/>
</dbReference>
<comment type="caution">
    <text evidence="10">The sequence shown here is derived from an EMBL/GenBank/DDBJ whole genome shotgun (WGS) entry which is preliminary data.</text>
</comment>
<dbReference type="AlphaFoldDB" id="A0A839E5R9"/>
<sequence length="402" mass="42460">MWRWAWLTWRRSDSSVRSTLGLLVILTILVSGLASVTAGARSAVERDVLHSGGLTQIELSSIETGRSVRSLDTASLDQARGIEHVAEVVPDYVSSIYTGTRDPAAPTFDLTTHSWRPSTRPSITRGEVPQPLQPGQIVLPARSAGVDFTRYVGKEFPAAYTRATGERSGTPEHTTFTVVATYDPEWQLDGPDTAYVSPEAAATLAAAKAGMPPERYRSTTGATSAVVSVTEQQYVSTVAQELQQLDFSAAPVTDRVRNLPGVLGAADLGYRVGILVVLAIAVLTGLSNARSSIRSRLSELAVLRILGNSVSGLRRILLGEALLTGLLAGVLGSAVGIGGALLLRGPVEGLLGLEVPVTSMLPNPLWGTAAALTPLLGLAIGALVGGRVALRRDPYLLTRRQT</sequence>
<evidence type="ECO:0000313" key="10">
    <source>
        <dbReference type="EMBL" id="MBA8826671.1"/>
    </source>
</evidence>
<evidence type="ECO:0000313" key="11">
    <source>
        <dbReference type="Proteomes" id="UP000569329"/>
    </source>
</evidence>
<keyword evidence="6 8" id="KW-0472">Membrane</keyword>
<dbReference type="PANTHER" id="PTHR30489:SF0">
    <property type="entry name" value="LIPOPROTEIN-RELEASING SYSTEM TRANSMEMBRANE PROTEIN LOLE"/>
    <property type="match status" value="1"/>
</dbReference>
<dbReference type="InterPro" id="IPR051447">
    <property type="entry name" value="Lipoprotein-release_system"/>
</dbReference>
<feature type="domain" description="ABC3 transporter permease C-terminal" evidence="9">
    <location>
        <begin position="273"/>
        <end position="362"/>
    </location>
</feature>
<dbReference type="Proteomes" id="UP000569329">
    <property type="component" value="Unassembled WGS sequence"/>
</dbReference>
<dbReference type="InterPro" id="IPR003838">
    <property type="entry name" value="ABC3_permease_C"/>
</dbReference>
<evidence type="ECO:0000259" key="9">
    <source>
        <dbReference type="Pfam" id="PF02687"/>
    </source>
</evidence>